<comment type="caution">
    <text evidence="1">The sequence shown here is derived from an EMBL/GenBank/DDBJ whole genome shotgun (WGS) entry which is preliminary data.</text>
</comment>
<protein>
    <submittedName>
        <fullName evidence="1">Uncharacterized protein</fullName>
    </submittedName>
</protein>
<dbReference type="AlphaFoldDB" id="X1RS12"/>
<organism evidence="1">
    <name type="scientific">marine sediment metagenome</name>
    <dbReference type="NCBI Taxonomy" id="412755"/>
    <lineage>
        <taxon>unclassified sequences</taxon>
        <taxon>metagenomes</taxon>
        <taxon>ecological metagenomes</taxon>
    </lineage>
</organism>
<evidence type="ECO:0000313" key="1">
    <source>
        <dbReference type="EMBL" id="GAI65960.1"/>
    </source>
</evidence>
<reference evidence="1" key="1">
    <citation type="journal article" date="2014" name="Front. Microbiol.">
        <title>High frequency of phylogenetically diverse reductive dehalogenase-homologous genes in deep subseafloor sedimentary metagenomes.</title>
        <authorList>
            <person name="Kawai M."/>
            <person name="Futagami T."/>
            <person name="Toyoda A."/>
            <person name="Takaki Y."/>
            <person name="Nishi S."/>
            <person name="Hori S."/>
            <person name="Arai W."/>
            <person name="Tsubouchi T."/>
            <person name="Morono Y."/>
            <person name="Uchiyama I."/>
            <person name="Ito T."/>
            <person name="Fujiyama A."/>
            <person name="Inagaki F."/>
            <person name="Takami H."/>
        </authorList>
    </citation>
    <scope>NUCLEOTIDE SEQUENCE</scope>
    <source>
        <strain evidence="1">Expedition CK06-06</strain>
    </source>
</reference>
<accession>X1RS12</accession>
<proteinExistence type="predicted"/>
<name>X1RS12_9ZZZZ</name>
<sequence length="149" mass="16845">MSQEEQLKRIADSLEKVVKVYDDPQAFMEQVAQQTRDILAGTSIPLPVTPVEGVSQAPQIAAGPQVAAIEVRLSPEEREEIVQKAMADFSEQMSEFKGFIGQALSELPERTLKRIGDLMKKGEKFKLRRRHGCIYLDFGHGDDDFWLRI</sequence>
<gene>
    <name evidence="1" type="ORF">S12H4_05817</name>
</gene>
<dbReference type="EMBL" id="BARW01001969">
    <property type="protein sequence ID" value="GAI65960.1"/>
    <property type="molecule type" value="Genomic_DNA"/>
</dbReference>